<accession>A0A934RTL0</accession>
<keyword evidence="6" id="KW-1185">Reference proteome</keyword>
<dbReference type="GO" id="GO:0009307">
    <property type="term" value="P:DNA restriction-modification system"/>
    <property type="evidence" value="ECO:0007669"/>
    <property type="project" value="UniProtKB-KW"/>
</dbReference>
<sequence length="487" mass="53694">MKRNYTQSAMALENLVNSPNEWKCSTLGEICKAGGGGIQTGPFGSQLHAADYVPEGIPSIMPKNIMVERINPEDIACISDEDAKRLAKYLVRSGDIIYSRRGDVEKCALVTDNENGWLCGTGCLRIRLGEQSQVSPAYLHAFLAHPNVREWVLRHAIGATMPNLNTSILNALPVPIPSDEAQREIATIWRTSIDKIELNRRMNRTLEEMAQAIFKSWFVNFEPVKAKAAAKAAGATAEEINRAAMAALAGKARAELDALPPSTLDSLAQTAALFPDSLQPSELGEIPVGWEVGKLGDIAENRREGVHPSTLSPNTPYVGLEHIEKLCFSLYTWGSASDVDSQKSRFSKGDFLFGKLRPYFHKVCYPAIEGICSTDILVIRPSKLEYSGFVGCQIFEPNFVEFANVRSTGTRMPRAKWKDMADFPLAIPPSQLADKFTELVSQHWEYKNSNVHQSRTLAELRDTLLPKLLSGELTVPVTGSKTEESLS</sequence>
<name>A0A934RTL0_9BACT</name>
<gene>
    <name evidence="5" type="ORF">JIN78_12175</name>
</gene>
<keyword evidence="5" id="KW-0255">Endonuclease</keyword>
<comment type="caution">
    <text evidence="5">The sequence shown here is derived from an EMBL/GenBank/DDBJ whole genome shotgun (WGS) entry which is preliminary data.</text>
</comment>
<protein>
    <submittedName>
        <fullName evidence="5">Restriction endonuclease subunit S</fullName>
    </submittedName>
</protein>
<organism evidence="5 6">
    <name type="scientific">Roseibacillus ishigakijimensis</name>
    <dbReference type="NCBI Taxonomy" id="454146"/>
    <lineage>
        <taxon>Bacteria</taxon>
        <taxon>Pseudomonadati</taxon>
        <taxon>Verrucomicrobiota</taxon>
        <taxon>Verrucomicrobiia</taxon>
        <taxon>Verrucomicrobiales</taxon>
        <taxon>Verrucomicrobiaceae</taxon>
        <taxon>Roseibacillus</taxon>
    </lineage>
</organism>
<keyword evidence="5" id="KW-0540">Nuclease</keyword>
<dbReference type="PANTHER" id="PTHR30408:SF13">
    <property type="entry name" value="TYPE I RESTRICTION ENZYME HINDI SPECIFICITY SUBUNIT"/>
    <property type="match status" value="1"/>
</dbReference>
<dbReference type="Pfam" id="PF01420">
    <property type="entry name" value="Methylase_S"/>
    <property type="match status" value="1"/>
</dbReference>
<keyword evidence="5" id="KW-0378">Hydrolase</keyword>
<dbReference type="EMBL" id="JAENIO010000033">
    <property type="protein sequence ID" value="MBK1834819.1"/>
    <property type="molecule type" value="Genomic_DNA"/>
</dbReference>
<evidence type="ECO:0000259" key="4">
    <source>
        <dbReference type="Pfam" id="PF01420"/>
    </source>
</evidence>
<dbReference type="InterPro" id="IPR000055">
    <property type="entry name" value="Restrct_endonuc_typeI_TRD"/>
</dbReference>
<dbReference type="SUPFAM" id="SSF116734">
    <property type="entry name" value="DNA methylase specificity domain"/>
    <property type="match status" value="2"/>
</dbReference>
<dbReference type="InterPro" id="IPR052021">
    <property type="entry name" value="Type-I_RS_S_subunit"/>
</dbReference>
<keyword evidence="3" id="KW-0238">DNA-binding</keyword>
<comment type="similarity">
    <text evidence="1">Belongs to the type-I restriction system S methylase family.</text>
</comment>
<evidence type="ECO:0000313" key="6">
    <source>
        <dbReference type="Proteomes" id="UP000604083"/>
    </source>
</evidence>
<dbReference type="RefSeq" id="WP_377174049.1">
    <property type="nucleotide sequence ID" value="NZ_JBHUJA010000015.1"/>
</dbReference>
<dbReference type="Proteomes" id="UP000604083">
    <property type="component" value="Unassembled WGS sequence"/>
</dbReference>
<dbReference type="GO" id="GO:0003677">
    <property type="term" value="F:DNA binding"/>
    <property type="evidence" value="ECO:0007669"/>
    <property type="project" value="UniProtKB-KW"/>
</dbReference>
<dbReference type="Gene3D" id="3.90.220.20">
    <property type="entry name" value="DNA methylase specificity domains"/>
    <property type="match status" value="2"/>
</dbReference>
<dbReference type="GO" id="GO:0004519">
    <property type="term" value="F:endonuclease activity"/>
    <property type="evidence" value="ECO:0007669"/>
    <property type="project" value="UniProtKB-KW"/>
</dbReference>
<evidence type="ECO:0000256" key="2">
    <source>
        <dbReference type="ARBA" id="ARBA00022747"/>
    </source>
</evidence>
<dbReference type="AlphaFoldDB" id="A0A934RTL0"/>
<feature type="domain" description="Type I restriction modification DNA specificity" evidence="4">
    <location>
        <begin position="19"/>
        <end position="207"/>
    </location>
</feature>
<keyword evidence="2" id="KW-0680">Restriction system</keyword>
<proteinExistence type="inferred from homology"/>
<reference evidence="5" key="1">
    <citation type="submission" date="2021-01" db="EMBL/GenBank/DDBJ databases">
        <title>Modified the classification status of verrucomicrobia.</title>
        <authorList>
            <person name="Feng X."/>
        </authorList>
    </citation>
    <scope>NUCLEOTIDE SEQUENCE</scope>
    <source>
        <strain evidence="5">KCTC 12986</strain>
    </source>
</reference>
<dbReference type="PANTHER" id="PTHR30408">
    <property type="entry name" value="TYPE-1 RESTRICTION ENZYME ECOKI SPECIFICITY PROTEIN"/>
    <property type="match status" value="1"/>
</dbReference>
<evidence type="ECO:0000256" key="1">
    <source>
        <dbReference type="ARBA" id="ARBA00010923"/>
    </source>
</evidence>
<dbReference type="InterPro" id="IPR044946">
    <property type="entry name" value="Restrct_endonuc_typeI_TRD_sf"/>
</dbReference>
<evidence type="ECO:0000313" key="5">
    <source>
        <dbReference type="EMBL" id="MBK1834819.1"/>
    </source>
</evidence>
<evidence type="ECO:0000256" key="3">
    <source>
        <dbReference type="ARBA" id="ARBA00023125"/>
    </source>
</evidence>